<evidence type="ECO:0000313" key="10">
    <source>
        <dbReference type="EMBL" id="TKS52965.1"/>
    </source>
</evidence>
<name>A0A4Z1R341_9GAMM</name>
<dbReference type="InterPro" id="IPR010130">
    <property type="entry name" value="T1SS_OMP_TolC"/>
</dbReference>
<keyword evidence="8" id="KW-0175">Coiled coil</keyword>
<comment type="similarity">
    <text evidence="1 7">Belongs to the outer membrane factor (OMF) (TC 1.B.17) family.</text>
</comment>
<evidence type="ECO:0000256" key="9">
    <source>
        <dbReference type="SAM" id="SignalP"/>
    </source>
</evidence>
<dbReference type="GO" id="GO:0015288">
    <property type="term" value="F:porin activity"/>
    <property type="evidence" value="ECO:0007669"/>
    <property type="project" value="TreeGrafter"/>
</dbReference>
<keyword evidence="7" id="KW-0354">Hemolysis</keyword>
<evidence type="ECO:0000256" key="2">
    <source>
        <dbReference type="ARBA" id="ARBA00022448"/>
    </source>
</evidence>
<comment type="caution">
    <text evidence="10">The sequence shown here is derived from an EMBL/GenBank/DDBJ whole genome shotgun (WGS) entry which is preliminary data.</text>
</comment>
<gene>
    <name evidence="10" type="ORF">E4582_12195</name>
</gene>
<evidence type="ECO:0000256" key="6">
    <source>
        <dbReference type="ARBA" id="ARBA00023237"/>
    </source>
</evidence>
<feature type="coiled-coil region" evidence="8">
    <location>
        <begin position="321"/>
        <end position="352"/>
    </location>
</feature>
<evidence type="ECO:0000256" key="7">
    <source>
        <dbReference type="PIRNR" id="PIRNR001892"/>
    </source>
</evidence>
<evidence type="ECO:0000256" key="5">
    <source>
        <dbReference type="ARBA" id="ARBA00023136"/>
    </source>
</evidence>
<protein>
    <recommendedName>
        <fullName evidence="7">Protein CyaE</fullName>
    </recommendedName>
</protein>
<keyword evidence="6 7" id="KW-0998">Cell outer membrane</keyword>
<dbReference type="Pfam" id="PF02321">
    <property type="entry name" value="OEP"/>
    <property type="match status" value="2"/>
</dbReference>
<dbReference type="GO" id="GO:0031640">
    <property type="term" value="P:killing of cells of another organism"/>
    <property type="evidence" value="ECO:0007669"/>
    <property type="project" value="UniProtKB-KW"/>
</dbReference>
<keyword evidence="5 7" id="KW-0472">Membrane</keyword>
<feature type="chain" id="PRO_5021434950" description="Protein CyaE" evidence="9">
    <location>
        <begin position="22"/>
        <end position="459"/>
    </location>
</feature>
<evidence type="ECO:0000256" key="4">
    <source>
        <dbReference type="ARBA" id="ARBA00022692"/>
    </source>
</evidence>
<comment type="subcellular location">
    <subcellularLocation>
        <location evidence="7">Cell outer membrane</location>
        <topology evidence="7">Peripheral membrane protein</topology>
    </subcellularLocation>
</comment>
<dbReference type="PIRSF" id="PIRSF001892">
    <property type="entry name" value="CyaE"/>
    <property type="match status" value="1"/>
</dbReference>
<comment type="function">
    <text evidence="7">CyaE is necessary for transport of calmodulin-sensitive adenylate cyclase-hemolysin (cyclolysin).</text>
</comment>
<dbReference type="GO" id="GO:0015562">
    <property type="term" value="F:efflux transmembrane transporter activity"/>
    <property type="evidence" value="ECO:0007669"/>
    <property type="project" value="InterPro"/>
</dbReference>
<organism evidence="10 11">
    <name type="scientific">Luteimonas yindakuii</name>
    <dbReference type="NCBI Taxonomy" id="2565782"/>
    <lineage>
        <taxon>Bacteria</taxon>
        <taxon>Pseudomonadati</taxon>
        <taxon>Pseudomonadota</taxon>
        <taxon>Gammaproteobacteria</taxon>
        <taxon>Lysobacterales</taxon>
        <taxon>Lysobacteraceae</taxon>
        <taxon>Luteimonas</taxon>
    </lineage>
</organism>
<dbReference type="EMBL" id="SPUH01000002">
    <property type="protein sequence ID" value="TKS52965.1"/>
    <property type="molecule type" value="Genomic_DNA"/>
</dbReference>
<keyword evidence="3" id="KW-1134">Transmembrane beta strand</keyword>
<keyword evidence="2 7" id="KW-0813">Transport</keyword>
<evidence type="ECO:0000256" key="8">
    <source>
        <dbReference type="SAM" id="Coils"/>
    </source>
</evidence>
<dbReference type="InterPro" id="IPR003423">
    <property type="entry name" value="OMP_efflux"/>
</dbReference>
<dbReference type="NCBIfam" id="TIGR01844">
    <property type="entry name" value="type_I_sec_TolC"/>
    <property type="match status" value="1"/>
</dbReference>
<dbReference type="Proteomes" id="UP000298681">
    <property type="component" value="Unassembled WGS sequence"/>
</dbReference>
<dbReference type="AlphaFoldDB" id="A0A4Z1R341"/>
<dbReference type="InterPro" id="IPR051906">
    <property type="entry name" value="TolC-like"/>
</dbReference>
<dbReference type="SUPFAM" id="SSF56954">
    <property type="entry name" value="Outer membrane efflux proteins (OEP)"/>
    <property type="match status" value="1"/>
</dbReference>
<keyword evidence="7" id="KW-0204">Cytolysis</keyword>
<sequence length="459" mass="49189">MLRRPLALALSLVLLPASAFAQDLVQTYELARAGDPQLSIAESNREISREGAVQARAALLPQINGSADLSRRYVAGVDGDQRSRSVGASLDQTVFDLGRISNLRAQRQLDTAAGFDLQAANQTLITRTSAAYFNVLVAIETLAAAEAAEQALQKQFDFASRRLEVGLAPITDVHEARAQYDAARAQVILSRNALEDAYQALAEITGVPVRNLRALPEDFQPEVPAGGDADSWVNAALGQNPSLRAAEYAVRAAEIGITGARAGHLPRLSLGAGYNNQAYWGDLAGVNDPGNPTGARRNEGHSVGLTLTVPIFSGGATQSGVREAIARRDIAEDQLTQTRRALERNARNAYQTVVAGVSEVEARRLAVLSARSAYDASQVGLEVGTRTVVDVLINQQTLFQAEQQFALARYNFLQNRLLLEQAVGTLDINDLQEINRLLTVEADSPSTAPTAPTSSSQQQ</sequence>
<evidence type="ECO:0000256" key="3">
    <source>
        <dbReference type="ARBA" id="ARBA00022452"/>
    </source>
</evidence>
<accession>A0A4Z1R341</accession>
<dbReference type="Gene3D" id="1.20.1600.10">
    <property type="entry name" value="Outer membrane efflux proteins (OEP)"/>
    <property type="match status" value="1"/>
</dbReference>
<reference evidence="10 11" key="1">
    <citation type="submission" date="2019-01" db="EMBL/GenBank/DDBJ databases">
        <authorList>
            <person name="Zhang S."/>
        </authorList>
    </citation>
    <scope>NUCLEOTIDE SEQUENCE [LARGE SCALE GENOMIC DNA]</scope>
    <source>
        <strain evidence="10 11">1626</strain>
    </source>
</reference>
<dbReference type="PANTHER" id="PTHR30026">
    <property type="entry name" value="OUTER MEMBRANE PROTEIN TOLC"/>
    <property type="match status" value="1"/>
</dbReference>
<evidence type="ECO:0000313" key="11">
    <source>
        <dbReference type="Proteomes" id="UP000298681"/>
    </source>
</evidence>
<dbReference type="GO" id="GO:0009279">
    <property type="term" value="C:cell outer membrane"/>
    <property type="evidence" value="ECO:0007669"/>
    <property type="project" value="UniProtKB-SubCell"/>
</dbReference>
<dbReference type="RefSeq" id="WP_134675085.1">
    <property type="nucleotide sequence ID" value="NZ_SPUH01000002.1"/>
</dbReference>
<proteinExistence type="inferred from homology"/>
<keyword evidence="4" id="KW-0812">Transmembrane</keyword>
<dbReference type="InterPro" id="IPR028351">
    <property type="entry name" value="CyaE"/>
</dbReference>
<feature type="signal peptide" evidence="9">
    <location>
        <begin position="1"/>
        <end position="21"/>
    </location>
</feature>
<keyword evidence="11" id="KW-1185">Reference proteome</keyword>
<dbReference type="PANTHER" id="PTHR30026:SF20">
    <property type="entry name" value="OUTER MEMBRANE PROTEIN TOLC"/>
    <property type="match status" value="1"/>
</dbReference>
<evidence type="ECO:0000256" key="1">
    <source>
        <dbReference type="ARBA" id="ARBA00007613"/>
    </source>
</evidence>
<keyword evidence="9" id="KW-0732">Signal</keyword>
<dbReference type="GO" id="GO:1990281">
    <property type="term" value="C:efflux pump complex"/>
    <property type="evidence" value="ECO:0007669"/>
    <property type="project" value="TreeGrafter"/>
</dbReference>